<dbReference type="RefSeq" id="WP_121648152.1">
    <property type="nucleotide sequence ID" value="NZ_RCUX01000004.1"/>
</dbReference>
<dbReference type="Proteomes" id="UP000272503">
    <property type="component" value="Unassembled WGS sequence"/>
</dbReference>
<dbReference type="GO" id="GO:0003677">
    <property type="term" value="F:DNA binding"/>
    <property type="evidence" value="ECO:0007669"/>
    <property type="project" value="UniProtKB-KW"/>
</dbReference>
<dbReference type="SUPFAM" id="SSF46785">
    <property type="entry name" value="Winged helix' DNA-binding domain"/>
    <property type="match status" value="1"/>
</dbReference>
<dbReference type="SMART" id="SM00895">
    <property type="entry name" value="FCD"/>
    <property type="match status" value="1"/>
</dbReference>
<dbReference type="Pfam" id="PF00392">
    <property type="entry name" value="GntR"/>
    <property type="match status" value="1"/>
</dbReference>
<dbReference type="SUPFAM" id="SSF48008">
    <property type="entry name" value="GntR ligand-binding domain-like"/>
    <property type="match status" value="1"/>
</dbReference>
<feature type="domain" description="HTH gntR-type" evidence="4">
    <location>
        <begin position="11"/>
        <end position="79"/>
    </location>
</feature>
<dbReference type="PANTHER" id="PTHR43537:SF47">
    <property type="entry name" value="REGULATORY PROTEIN GNTR HTH"/>
    <property type="match status" value="1"/>
</dbReference>
<dbReference type="AlphaFoldDB" id="A0A3L7AB48"/>
<accession>A0A3L7AB48</accession>
<dbReference type="Gene3D" id="1.20.120.530">
    <property type="entry name" value="GntR ligand-binding domain-like"/>
    <property type="match status" value="1"/>
</dbReference>
<dbReference type="Gene3D" id="1.10.10.10">
    <property type="entry name" value="Winged helix-like DNA-binding domain superfamily/Winged helix DNA-binding domain"/>
    <property type="match status" value="1"/>
</dbReference>
<organism evidence="5 6">
    <name type="scientific">Mycetocola tolaasinivorans</name>
    <dbReference type="NCBI Taxonomy" id="76635"/>
    <lineage>
        <taxon>Bacteria</taxon>
        <taxon>Bacillati</taxon>
        <taxon>Actinomycetota</taxon>
        <taxon>Actinomycetes</taxon>
        <taxon>Micrococcales</taxon>
        <taxon>Microbacteriaceae</taxon>
        <taxon>Mycetocola</taxon>
    </lineage>
</organism>
<dbReference type="PRINTS" id="PR00035">
    <property type="entry name" value="HTHGNTR"/>
</dbReference>
<comment type="caution">
    <text evidence="5">The sequence shown here is derived from an EMBL/GenBank/DDBJ whole genome shotgun (WGS) entry which is preliminary data.</text>
</comment>
<gene>
    <name evidence="5" type="ORF">D9V32_06920</name>
</gene>
<dbReference type="SMART" id="SM00345">
    <property type="entry name" value="HTH_GNTR"/>
    <property type="match status" value="1"/>
</dbReference>
<dbReference type="GO" id="GO:0003700">
    <property type="term" value="F:DNA-binding transcription factor activity"/>
    <property type="evidence" value="ECO:0007669"/>
    <property type="project" value="InterPro"/>
</dbReference>
<dbReference type="EMBL" id="RCUX01000004">
    <property type="protein sequence ID" value="RLP76572.1"/>
    <property type="molecule type" value="Genomic_DNA"/>
</dbReference>
<dbReference type="CDD" id="cd07377">
    <property type="entry name" value="WHTH_GntR"/>
    <property type="match status" value="1"/>
</dbReference>
<keyword evidence="6" id="KW-1185">Reference proteome</keyword>
<dbReference type="InterPro" id="IPR008920">
    <property type="entry name" value="TF_FadR/GntR_C"/>
</dbReference>
<reference evidence="5 6" key="1">
    <citation type="submission" date="2018-10" db="EMBL/GenBank/DDBJ databases">
        <authorList>
            <person name="Li J."/>
        </authorList>
    </citation>
    <scope>NUCLEOTIDE SEQUENCE [LARGE SCALE GENOMIC DNA]</scope>
    <source>
        <strain evidence="5 6">IF 016277</strain>
    </source>
</reference>
<dbReference type="PROSITE" id="PS50949">
    <property type="entry name" value="HTH_GNTR"/>
    <property type="match status" value="1"/>
</dbReference>
<evidence type="ECO:0000313" key="5">
    <source>
        <dbReference type="EMBL" id="RLP76572.1"/>
    </source>
</evidence>
<keyword evidence="3" id="KW-0804">Transcription</keyword>
<protein>
    <submittedName>
        <fullName evidence="5">FadR family transcriptional regulator</fullName>
    </submittedName>
</protein>
<dbReference type="PANTHER" id="PTHR43537">
    <property type="entry name" value="TRANSCRIPTIONAL REGULATOR, GNTR FAMILY"/>
    <property type="match status" value="1"/>
</dbReference>
<keyword evidence="1" id="KW-0805">Transcription regulation</keyword>
<dbReference type="OrthoDB" id="3567645at2"/>
<dbReference type="InterPro" id="IPR011711">
    <property type="entry name" value="GntR_C"/>
</dbReference>
<evidence type="ECO:0000256" key="3">
    <source>
        <dbReference type="ARBA" id="ARBA00023163"/>
    </source>
</evidence>
<dbReference type="InterPro" id="IPR036388">
    <property type="entry name" value="WH-like_DNA-bd_sf"/>
</dbReference>
<sequence>MPTTLQPAPRASLADGVATQLREALAAGTFEVGTKLPTERELTESFRVGRTTIREAVRALAAEGLLVSRQGSGVFVAARTPLASLERRLSAASLLDVLNTRYALETHAARLAAENRDDAEVAALDALLRERDTHPSGSPAFVAIDFDFHRAILVASKNGVLVDVFDALASRLADAFADVVEFELSDDILAEHTEGHHGIVRAIERRDADAAGRISGEILADTIRLVSRG</sequence>
<dbReference type="Pfam" id="PF07729">
    <property type="entry name" value="FCD"/>
    <property type="match status" value="1"/>
</dbReference>
<evidence type="ECO:0000313" key="6">
    <source>
        <dbReference type="Proteomes" id="UP000272503"/>
    </source>
</evidence>
<evidence type="ECO:0000256" key="1">
    <source>
        <dbReference type="ARBA" id="ARBA00023015"/>
    </source>
</evidence>
<dbReference type="InterPro" id="IPR000524">
    <property type="entry name" value="Tscrpt_reg_HTH_GntR"/>
</dbReference>
<evidence type="ECO:0000259" key="4">
    <source>
        <dbReference type="PROSITE" id="PS50949"/>
    </source>
</evidence>
<proteinExistence type="predicted"/>
<keyword evidence="2" id="KW-0238">DNA-binding</keyword>
<dbReference type="InterPro" id="IPR036390">
    <property type="entry name" value="WH_DNA-bd_sf"/>
</dbReference>
<evidence type="ECO:0000256" key="2">
    <source>
        <dbReference type="ARBA" id="ARBA00023125"/>
    </source>
</evidence>
<name>A0A3L7AB48_9MICO</name>